<protein>
    <submittedName>
        <fullName evidence="2">Uncharacterized protein</fullName>
    </submittedName>
</protein>
<dbReference type="EMBL" id="JAXCGZ010005874">
    <property type="protein sequence ID" value="KAK7080533.1"/>
    <property type="molecule type" value="Genomic_DNA"/>
</dbReference>
<keyword evidence="3" id="KW-1185">Reference proteome</keyword>
<evidence type="ECO:0000256" key="1">
    <source>
        <dbReference type="SAM" id="MobiDB-lite"/>
    </source>
</evidence>
<name>A0AAN8XHR0_HALRR</name>
<feature type="compositionally biased region" description="Polar residues" evidence="1">
    <location>
        <begin position="57"/>
        <end position="72"/>
    </location>
</feature>
<organism evidence="2 3">
    <name type="scientific">Halocaridina rubra</name>
    <name type="common">Hawaiian red shrimp</name>
    <dbReference type="NCBI Taxonomy" id="373956"/>
    <lineage>
        <taxon>Eukaryota</taxon>
        <taxon>Metazoa</taxon>
        <taxon>Ecdysozoa</taxon>
        <taxon>Arthropoda</taxon>
        <taxon>Crustacea</taxon>
        <taxon>Multicrustacea</taxon>
        <taxon>Malacostraca</taxon>
        <taxon>Eumalacostraca</taxon>
        <taxon>Eucarida</taxon>
        <taxon>Decapoda</taxon>
        <taxon>Pleocyemata</taxon>
        <taxon>Caridea</taxon>
        <taxon>Atyoidea</taxon>
        <taxon>Atyidae</taxon>
        <taxon>Halocaridina</taxon>
    </lineage>
</organism>
<sequence length="92" mass="10339">MALTRGDATIFPFLFPNNHKEKVYESLRLTKLGTKLPKGRHASKINVMPPGRRRRQVNATNSSTLLTPSRCPSPSRYDTGYRPANRGADERA</sequence>
<evidence type="ECO:0000313" key="3">
    <source>
        <dbReference type="Proteomes" id="UP001381693"/>
    </source>
</evidence>
<feature type="region of interest" description="Disordered" evidence="1">
    <location>
        <begin position="38"/>
        <end position="92"/>
    </location>
</feature>
<reference evidence="2 3" key="1">
    <citation type="submission" date="2023-11" db="EMBL/GenBank/DDBJ databases">
        <title>Halocaridina rubra genome assembly.</title>
        <authorList>
            <person name="Smith C."/>
        </authorList>
    </citation>
    <scope>NUCLEOTIDE SEQUENCE [LARGE SCALE GENOMIC DNA]</scope>
    <source>
        <strain evidence="2">EP-1</strain>
        <tissue evidence="2">Whole</tissue>
    </source>
</reference>
<proteinExistence type="predicted"/>
<dbReference type="AlphaFoldDB" id="A0AAN8XHR0"/>
<dbReference type="Proteomes" id="UP001381693">
    <property type="component" value="Unassembled WGS sequence"/>
</dbReference>
<accession>A0AAN8XHR0</accession>
<evidence type="ECO:0000313" key="2">
    <source>
        <dbReference type="EMBL" id="KAK7080533.1"/>
    </source>
</evidence>
<gene>
    <name evidence="2" type="ORF">SK128_001360</name>
</gene>
<comment type="caution">
    <text evidence="2">The sequence shown here is derived from an EMBL/GenBank/DDBJ whole genome shotgun (WGS) entry which is preliminary data.</text>
</comment>